<dbReference type="EMBL" id="OD000320">
    <property type="protein sequence ID" value="CAD7396978.1"/>
    <property type="molecule type" value="Genomic_DNA"/>
</dbReference>
<evidence type="ECO:0000256" key="7">
    <source>
        <dbReference type="ARBA" id="ARBA00023242"/>
    </source>
</evidence>
<evidence type="ECO:0000256" key="5">
    <source>
        <dbReference type="ARBA" id="ARBA00022833"/>
    </source>
</evidence>
<keyword evidence="4 8" id="KW-0863">Zinc-finger</keyword>
<reference evidence="10" key="1">
    <citation type="submission" date="2020-11" db="EMBL/GenBank/DDBJ databases">
        <authorList>
            <person name="Tran Van P."/>
        </authorList>
    </citation>
    <scope>NUCLEOTIDE SEQUENCE</scope>
</reference>
<keyword evidence="7" id="KW-0539">Nucleus</keyword>
<dbReference type="GO" id="GO:0003700">
    <property type="term" value="F:DNA-binding transcription factor activity"/>
    <property type="evidence" value="ECO:0007669"/>
    <property type="project" value="TreeGrafter"/>
</dbReference>
<keyword evidence="2" id="KW-0479">Metal-binding</keyword>
<feature type="domain" description="C2H2-type" evidence="9">
    <location>
        <begin position="157"/>
        <end position="180"/>
    </location>
</feature>
<dbReference type="InterPro" id="IPR036236">
    <property type="entry name" value="Znf_C2H2_sf"/>
</dbReference>
<dbReference type="PROSITE" id="PS00028">
    <property type="entry name" value="ZINC_FINGER_C2H2_1"/>
    <property type="match status" value="1"/>
</dbReference>
<evidence type="ECO:0000256" key="1">
    <source>
        <dbReference type="ARBA" id="ARBA00004123"/>
    </source>
</evidence>
<evidence type="ECO:0000256" key="3">
    <source>
        <dbReference type="ARBA" id="ARBA00022737"/>
    </source>
</evidence>
<sequence>MSNGQIDFKMEEFQLIGIVLIQKDVVYEDNSQISLTSLYSNPLPRIPLAETSEARYFCPNCPKSYLHQHNLIKHLRYECGMDPQFQCPYCPQKATQKDDKHLQSQKLHIFNPSPSHIWEDFSTENCFWNCKKCGKVYQWKKNLVRHMRLECGKDPQFQCPYCSRRMIHSSNLKTHIKRAHQHFAEFGNFRLP</sequence>
<dbReference type="Pfam" id="PF00096">
    <property type="entry name" value="zf-C2H2"/>
    <property type="match status" value="3"/>
</dbReference>
<accession>A0A7R9CI01</accession>
<comment type="subcellular location">
    <subcellularLocation>
        <location evidence="1">Nucleus</location>
    </subcellularLocation>
</comment>
<proteinExistence type="predicted"/>
<dbReference type="Gene3D" id="3.30.160.60">
    <property type="entry name" value="Classic Zinc Finger"/>
    <property type="match status" value="3"/>
</dbReference>
<gene>
    <name evidence="10" type="ORF">TPSB3V08_LOCUS932</name>
</gene>
<keyword evidence="5" id="KW-0862">Zinc</keyword>
<evidence type="ECO:0000313" key="10">
    <source>
        <dbReference type="EMBL" id="CAD7396978.1"/>
    </source>
</evidence>
<dbReference type="GO" id="GO:0000978">
    <property type="term" value="F:RNA polymerase II cis-regulatory region sequence-specific DNA binding"/>
    <property type="evidence" value="ECO:0007669"/>
    <property type="project" value="TreeGrafter"/>
</dbReference>
<dbReference type="GO" id="GO:0008270">
    <property type="term" value="F:zinc ion binding"/>
    <property type="evidence" value="ECO:0007669"/>
    <property type="project" value="UniProtKB-KW"/>
</dbReference>
<keyword evidence="3" id="KW-0677">Repeat</keyword>
<dbReference type="GO" id="GO:0005634">
    <property type="term" value="C:nucleus"/>
    <property type="evidence" value="ECO:0007669"/>
    <property type="project" value="UniProtKB-SubCell"/>
</dbReference>
<name>A0A7R9CI01_TIMPO</name>
<feature type="domain" description="C2H2-type" evidence="9">
    <location>
        <begin position="56"/>
        <end position="83"/>
    </location>
</feature>
<dbReference type="SMART" id="SM00355">
    <property type="entry name" value="ZnF_C2H2"/>
    <property type="match status" value="4"/>
</dbReference>
<dbReference type="PANTHER" id="PTHR24404">
    <property type="entry name" value="ZINC FINGER PROTEIN"/>
    <property type="match status" value="1"/>
</dbReference>
<dbReference type="InterPro" id="IPR013087">
    <property type="entry name" value="Znf_C2H2_type"/>
</dbReference>
<dbReference type="PANTHER" id="PTHR24404:SF106">
    <property type="entry name" value="C2H2-TYPE DOMAIN-CONTAINING PROTEIN"/>
    <property type="match status" value="1"/>
</dbReference>
<organism evidence="10">
    <name type="scientific">Timema poppense</name>
    <name type="common">Walking stick</name>
    <dbReference type="NCBI Taxonomy" id="170557"/>
    <lineage>
        <taxon>Eukaryota</taxon>
        <taxon>Metazoa</taxon>
        <taxon>Ecdysozoa</taxon>
        <taxon>Arthropoda</taxon>
        <taxon>Hexapoda</taxon>
        <taxon>Insecta</taxon>
        <taxon>Pterygota</taxon>
        <taxon>Neoptera</taxon>
        <taxon>Polyneoptera</taxon>
        <taxon>Phasmatodea</taxon>
        <taxon>Timematodea</taxon>
        <taxon>Timematoidea</taxon>
        <taxon>Timematidae</taxon>
        <taxon>Timema</taxon>
    </lineage>
</organism>
<evidence type="ECO:0000256" key="6">
    <source>
        <dbReference type="ARBA" id="ARBA00023125"/>
    </source>
</evidence>
<dbReference type="GO" id="GO:0006357">
    <property type="term" value="P:regulation of transcription by RNA polymerase II"/>
    <property type="evidence" value="ECO:0007669"/>
    <property type="project" value="TreeGrafter"/>
</dbReference>
<evidence type="ECO:0000256" key="4">
    <source>
        <dbReference type="ARBA" id="ARBA00022771"/>
    </source>
</evidence>
<evidence type="ECO:0000256" key="2">
    <source>
        <dbReference type="ARBA" id="ARBA00022723"/>
    </source>
</evidence>
<evidence type="ECO:0000256" key="8">
    <source>
        <dbReference type="PROSITE-ProRule" id="PRU00042"/>
    </source>
</evidence>
<dbReference type="PROSITE" id="PS50157">
    <property type="entry name" value="ZINC_FINGER_C2H2_2"/>
    <property type="match status" value="3"/>
</dbReference>
<keyword evidence="6" id="KW-0238">DNA-binding</keyword>
<protein>
    <recommendedName>
        <fullName evidence="9">C2H2-type domain-containing protein</fullName>
    </recommendedName>
</protein>
<dbReference type="InterPro" id="IPR050589">
    <property type="entry name" value="Ikaros_C2H2-ZF"/>
</dbReference>
<dbReference type="AlphaFoldDB" id="A0A7R9CI01"/>
<evidence type="ECO:0000259" key="9">
    <source>
        <dbReference type="PROSITE" id="PS50157"/>
    </source>
</evidence>
<dbReference type="SUPFAM" id="SSF57667">
    <property type="entry name" value="beta-beta-alpha zinc fingers"/>
    <property type="match status" value="2"/>
</dbReference>
<feature type="domain" description="C2H2-type" evidence="9">
    <location>
        <begin position="128"/>
        <end position="155"/>
    </location>
</feature>